<organism evidence="1 2">
    <name type="scientific">Tegillarca granosa</name>
    <name type="common">Malaysian cockle</name>
    <name type="synonym">Anadara granosa</name>
    <dbReference type="NCBI Taxonomy" id="220873"/>
    <lineage>
        <taxon>Eukaryota</taxon>
        <taxon>Metazoa</taxon>
        <taxon>Spiralia</taxon>
        <taxon>Lophotrochozoa</taxon>
        <taxon>Mollusca</taxon>
        <taxon>Bivalvia</taxon>
        <taxon>Autobranchia</taxon>
        <taxon>Pteriomorphia</taxon>
        <taxon>Arcoida</taxon>
        <taxon>Arcoidea</taxon>
        <taxon>Arcidae</taxon>
        <taxon>Tegillarca</taxon>
    </lineage>
</organism>
<dbReference type="Gene3D" id="1.10.490.10">
    <property type="entry name" value="Globins"/>
    <property type="match status" value="1"/>
</dbReference>
<protein>
    <submittedName>
        <fullName evidence="1">Uncharacterized protein</fullName>
    </submittedName>
</protein>
<dbReference type="InterPro" id="IPR012292">
    <property type="entry name" value="Globin/Proto"/>
</dbReference>
<comment type="caution">
    <text evidence="1">The sequence shown here is derived from an EMBL/GenBank/DDBJ whole genome shotgun (WGS) entry which is preliminary data.</text>
</comment>
<dbReference type="EMBL" id="JARBDR010000657">
    <property type="protein sequence ID" value="KAJ8308107.1"/>
    <property type="molecule type" value="Genomic_DNA"/>
</dbReference>
<gene>
    <name evidence="1" type="ORF">KUTeg_012981</name>
</gene>
<sequence length="145" mass="16326">MKTKSVPMQQVRHVKDSACDMKLVSVVNCCLRETGESFGNTKSPHIVSIDFAGINPLDFIAVVAENNFLKMEMAKNSIENLDLQRKLKTSEETCNSLSKLINPQLLQALQPTVGDKWTLEVEEAWSTFLKIVTFTMKKPCYLDLS</sequence>
<evidence type="ECO:0000313" key="2">
    <source>
        <dbReference type="Proteomes" id="UP001217089"/>
    </source>
</evidence>
<proteinExistence type="predicted"/>
<reference evidence="1 2" key="1">
    <citation type="submission" date="2022-12" db="EMBL/GenBank/DDBJ databases">
        <title>Chromosome-level genome of Tegillarca granosa.</title>
        <authorList>
            <person name="Kim J."/>
        </authorList>
    </citation>
    <scope>NUCLEOTIDE SEQUENCE [LARGE SCALE GENOMIC DNA]</scope>
    <source>
        <strain evidence="1">Teg-2019</strain>
        <tissue evidence="1">Adductor muscle</tissue>
    </source>
</reference>
<keyword evidence="2" id="KW-1185">Reference proteome</keyword>
<accession>A0ABQ9ESC4</accession>
<evidence type="ECO:0000313" key="1">
    <source>
        <dbReference type="EMBL" id="KAJ8308107.1"/>
    </source>
</evidence>
<name>A0ABQ9ESC4_TEGGR</name>
<dbReference type="Proteomes" id="UP001217089">
    <property type="component" value="Unassembled WGS sequence"/>
</dbReference>